<organism evidence="1 2">
    <name type="scientific">Caerostris extrusa</name>
    <name type="common">Bark spider</name>
    <name type="synonym">Caerostris bankana</name>
    <dbReference type="NCBI Taxonomy" id="172846"/>
    <lineage>
        <taxon>Eukaryota</taxon>
        <taxon>Metazoa</taxon>
        <taxon>Ecdysozoa</taxon>
        <taxon>Arthropoda</taxon>
        <taxon>Chelicerata</taxon>
        <taxon>Arachnida</taxon>
        <taxon>Araneae</taxon>
        <taxon>Araneomorphae</taxon>
        <taxon>Entelegynae</taxon>
        <taxon>Araneoidea</taxon>
        <taxon>Araneidae</taxon>
        <taxon>Caerostris</taxon>
    </lineage>
</organism>
<dbReference type="Proteomes" id="UP001054945">
    <property type="component" value="Unassembled WGS sequence"/>
</dbReference>
<evidence type="ECO:0000313" key="1">
    <source>
        <dbReference type="EMBL" id="GIY19223.1"/>
    </source>
</evidence>
<name>A0AAV4RA86_CAEEX</name>
<feature type="non-terminal residue" evidence="1">
    <location>
        <position position="24"/>
    </location>
</feature>
<accession>A0AAV4RA86</accession>
<dbReference type="AlphaFoldDB" id="A0AAV4RA86"/>
<proteinExistence type="predicted"/>
<sequence length="24" mass="2633">MLCKILDVNLLSDLSGTLHFTVEA</sequence>
<comment type="caution">
    <text evidence="1">The sequence shown here is derived from an EMBL/GenBank/DDBJ whole genome shotgun (WGS) entry which is preliminary data.</text>
</comment>
<keyword evidence="2" id="KW-1185">Reference proteome</keyword>
<evidence type="ECO:0000313" key="2">
    <source>
        <dbReference type="Proteomes" id="UP001054945"/>
    </source>
</evidence>
<gene>
    <name evidence="1" type="ORF">CEXT_722791</name>
</gene>
<reference evidence="1 2" key="1">
    <citation type="submission" date="2021-06" db="EMBL/GenBank/DDBJ databases">
        <title>Caerostris extrusa draft genome.</title>
        <authorList>
            <person name="Kono N."/>
            <person name="Arakawa K."/>
        </authorList>
    </citation>
    <scope>NUCLEOTIDE SEQUENCE [LARGE SCALE GENOMIC DNA]</scope>
</reference>
<dbReference type="EMBL" id="BPLR01007730">
    <property type="protein sequence ID" value="GIY19223.1"/>
    <property type="molecule type" value="Genomic_DNA"/>
</dbReference>
<protein>
    <submittedName>
        <fullName evidence="1">Uncharacterized protein</fullName>
    </submittedName>
</protein>